<dbReference type="EMBL" id="JAGFBU010000012">
    <property type="protein sequence ID" value="MBP4143222.1"/>
    <property type="molecule type" value="Genomic_DNA"/>
</dbReference>
<sequence>MEKIEIYSSKKKSLLLLIASLIFVIGGIYMFMNAENFTGYRARSPFFIKTIGITSVLFFGLGIYVSIRQILANQLILIIDKKGVNVNPKKSQTEFIEWKNINGFSELKIQSQKFVIIDVDNSEYWIEKEENGIRKKLMKFNVNNYGSPFNISANSMQMNYTELMKTLNENLNKYKYNA</sequence>
<dbReference type="InterPro" id="IPR048136">
    <property type="entry name" value="STM3941-like"/>
</dbReference>
<keyword evidence="1" id="KW-0812">Transmembrane</keyword>
<reference evidence="2 3" key="1">
    <citation type="submission" date="2021-03" db="EMBL/GenBank/DDBJ databases">
        <title>Flavobacterium Flabelliformis Sp. Nov. And Flavobacterium Geliluteum Sp. Nov., Two Novel Multidrug Resistant Psychrophilic Species Isolated From Antarctica.</title>
        <authorList>
            <person name="Kralova S."/>
            <person name="Busse H.J."/>
            <person name="Bezdicek M."/>
            <person name="Nykrynova M."/>
            <person name="Kroupova E."/>
            <person name="Krsek D."/>
            <person name="Sedlacek I."/>
        </authorList>
    </citation>
    <scope>NUCLEOTIDE SEQUENCE [LARGE SCALE GENOMIC DNA]</scope>
    <source>
        <strain evidence="2 3">P4023</strain>
    </source>
</reference>
<evidence type="ECO:0000313" key="2">
    <source>
        <dbReference type="EMBL" id="MBP4143222.1"/>
    </source>
</evidence>
<comment type="caution">
    <text evidence="2">The sequence shown here is derived from an EMBL/GenBank/DDBJ whole genome shotgun (WGS) entry which is preliminary data.</text>
</comment>
<dbReference type="Proteomes" id="UP000674217">
    <property type="component" value="Unassembled WGS sequence"/>
</dbReference>
<dbReference type="RefSeq" id="WP_210646950.1">
    <property type="nucleotide sequence ID" value="NZ_JAGFBU010000012.1"/>
</dbReference>
<protein>
    <submittedName>
        <fullName evidence="2">Uncharacterized protein</fullName>
    </submittedName>
</protein>
<keyword evidence="1" id="KW-0472">Membrane</keyword>
<evidence type="ECO:0000256" key="1">
    <source>
        <dbReference type="SAM" id="Phobius"/>
    </source>
</evidence>
<accession>A0ABS5CX95</accession>
<evidence type="ECO:0000313" key="3">
    <source>
        <dbReference type="Proteomes" id="UP000674217"/>
    </source>
</evidence>
<name>A0ABS5CX95_9FLAO</name>
<feature type="transmembrane region" description="Helical" evidence="1">
    <location>
        <begin position="46"/>
        <end position="67"/>
    </location>
</feature>
<feature type="transmembrane region" description="Helical" evidence="1">
    <location>
        <begin position="12"/>
        <end position="34"/>
    </location>
</feature>
<organism evidence="2 3">
    <name type="scientific">Flavobacterium flabelliforme</name>
    <dbReference type="NCBI Taxonomy" id="2816119"/>
    <lineage>
        <taxon>Bacteria</taxon>
        <taxon>Pseudomonadati</taxon>
        <taxon>Bacteroidota</taxon>
        <taxon>Flavobacteriia</taxon>
        <taxon>Flavobacteriales</taxon>
        <taxon>Flavobacteriaceae</taxon>
        <taxon>Flavobacterium</taxon>
    </lineage>
</organism>
<proteinExistence type="predicted"/>
<keyword evidence="1" id="KW-1133">Transmembrane helix</keyword>
<keyword evidence="3" id="KW-1185">Reference proteome</keyword>
<dbReference type="NCBIfam" id="NF041635">
    <property type="entry name" value="STM3941_fam"/>
    <property type="match status" value="1"/>
</dbReference>
<gene>
    <name evidence="2" type="ORF">J3S90_15560</name>
</gene>